<dbReference type="EMBL" id="JAODUO010000142">
    <property type="protein sequence ID" value="KAK2188123.1"/>
    <property type="molecule type" value="Genomic_DNA"/>
</dbReference>
<dbReference type="Proteomes" id="UP001209878">
    <property type="component" value="Unassembled WGS sequence"/>
</dbReference>
<feature type="region of interest" description="Disordered" evidence="1">
    <location>
        <begin position="188"/>
        <end position="248"/>
    </location>
</feature>
<proteinExistence type="predicted"/>
<feature type="compositionally biased region" description="Basic residues" evidence="1">
    <location>
        <begin position="36"/>
        <end position="46"/>
    </location>
</feature>
<feature type="compositionally biased region" description="Basic residues" evidence="1">
    <location>
        <begin position="1"/>
        <end position="10"/>
    </location>
</feature>
<keyword evidence="3" id="KW-1185">Reference proteome</keyword>
<comment type="caution">
    <text evidence="2">The sequence shown here is derived from an EMBL/GenBank/DDBJ whole genome shotgun (WGS) entry which is preliminary data.</text>
</comment>
<evidence type="ECO:0000256" key="1">
    <source>
        <dbReference type="SAM" id="MobiDB-lite"/>
    </source>
</evidence>
<organism evidence="2 3">
    <name type="scientific">Ridgeia piscesae</name>
    <name type="common">Tubeworm</name>
    <dbReference type="NCBI Taxonomy" id="27915"/>
    <lineage>
        <taxon>Eukaryota</taxon>
        <taxon>Metazoa</taxon>
        <taxon>Spiralia</taxon>
        <taxon>Lophotrochozoa</taxon>
        <taxon>Annelida</taxon>
        <taxon>Polychaeta</taxon>
        <taxon>Sedentaria</taxon>
        <taxon>Canalipalpata</taxon>
        <taxon>Sabellida</taxon>
        <taxon>Siboglinidae</taxon>
        <taxon>Ridgeia</taxon>
    </lineage>
</organism>
<accession>A0AAD9P4Q9</accession>
<reference evidence="2" key="1">
    <citation type="journal article" date="2023" name="Mol. Biol. Evol.">
        <title>Third-Generation Sequencing Reveals the Adaptive Role of the Epigenome in Three Deep-Sea Polychaetes.</title>
        <authorList>
            <person name="Perez M."/>
            <person name="Aroh O."/>
            <person name="Sun Y."/>
            <person name="Lan Y."/>
            <person name="Juniper S.K."/>
            <person name="Young C.R."/>
            <person name="Angers B."/>
            <person name="Qian P.Y."/>
        </authorList>
    </citation>
    <scope>NUCLEOTIDE SEQUENCE</scope>
    <source>
        <strain evidence="2">R07B-5</strain>
    </source>
</reference>
<name>A0AAD9P4Q9_RIDPI</name>
<dbReference type="AlphaFoldDB" id="A0AAD9P4Q9"/>
<evidence type="ECO:0000313" key="2">
    <source>
        <dbReference type="EMBL" id="KAK2188123.1"/>
    </source>
</evidence>
<sequence>MSLRKKKPISRHISMMALPTTSENGGDGSAQDLGRRVNKKPKRASWKKLSFAGFPRFNRHSPSSSSDGDCSAATSPTSPVSPSVRQELGKSPPPGYIYYGGALISRDPESMNFQGASKVVGKAMSLDRNTGRVGRNNFYRQTDMSLLDTSIDDEAVFSDSCPVTLSVRHNRVFSDPADEALFNVMLRGESRRESRSESRGDSRADVGPPGRVDVAPPGRVDRERTMSDGSEEPGWRRRRKTGLGYNGEHLQVGDRSSWRQITFNY</sequence>
<feature type="region of interest" description="Disordered" evidence="1">
    <location>
        <begin position="1"/>
        <end position="92"/>
    </location>
</feature>
<gene>
    <name evidence="2" type="ORF">NP493_143g00006</name>
</gene>
<feature type="compositionally biased region" description="Low complexity" evidence="1">
    <location>
        <begin position="61"/>
        <end position="84"/>
    </location>
</feature>
<protein>
    <submittedName>
        <fullName evidence="2">Uncharacterized protein</fullName>
    </submittedName>
</protein>
<evidence type="ECO:0000313" key="3">
    <source>
        <dbReference type="Proteomes" id="UP001209878"/>
    </source>
</evidence>
<feature type="compositionally biased region" description="Basic and acidic residues" evidence="1">
    <location>
        <begin position="188"/>
        <end position="204"/>
    </location>
</feature>